<keyword evidence="4" id="KW-1185">Reference proteome</keyword>
<feature type="domain" description="LsmAD" evidence="2">
    <location>
        <begin position="61"/>
        <end position="132"/>
    </location>
</feature>
<dbReference type="Pfam" id="PF06741">
    <property type="entry name" value="LsmAD"/>
    <property type="match status" value="1"/>
</dbReference>
<dbReference type="AlphaFoldDB" id="A0A642UNE8"/>
<evidence type="ECO:0000256" key="1">
    <source>
        <dbReference type="SAM" id="MobiDB-lite"/>
    </source>
</evidence>
<evidence type="ECO:0000313" key="3">
    <source>
        <dbReference type="EMBL" id="KAA8901236.1"/>
    </source>
</evidence>
<feature type="compositionally biased region" description="Basic and acidic residues" evidence="1">
    <location>
        <begin position="13"/>
        <end position="34"/>
    </location>
</feature>
<dbReference type="InterPro" id="IPR045117">
    <property type="entry name" value="ATXN2-like"/>
</dbReference>
<dbReference type="VEuPathDB" id="FungiDB:DIURU_003606"/>
<dbReference type="Proteomes" id="UP000449547">
    <property type="component" value="Unassembled WGS sequence"/>
</dbReference>
<dbReference type="SMART" id="SM01272">
    <property type="entry name" value="LsmAD"/>
    <property type="match status" value="1"/>
</dbReference>
<organism evidence="3 4">
    <name type="scientific">Diutina rugosa</name>
    <name type="common">Yeast</name>
    <name type="synonym">Candida rugosa</name>
    <dbReference type="NCBI Taxonomy" id="5481"/>
    <lineage>
        <taxon>Eukaryota</taxon>
        <taxon>Fungi</taxon>
        <taxon>Dikarya</taxon>
        <taxon>Ascomycota</taxon>
        <taxon>Saccharomycotina</taxon>
        <taxon>Pichiomycetes</taxon>
        <taxon>Debaryomycetaceae</taxon>
        <taxon>Diutina</taxon>
    </lineage>
</organism>
<dbReference type="GO" id="GO:0003729">
    <property type="term" value="F:mRNA binding"/>
    <property type="evidence" value="ECO:0007669"/>
    <property type="project" value="TreeGrafter"/>
</dbReference>
<dbReference type="PANTHER" id="PTHR12854:SF7">
    <property type="entry name" value="ATAXIN-2 HOMOLOG"/>
    <property type="match status" value="1"/>
</dbReference>
<dbReference type="InterPro" id="IPR009604">
    <property type="entry name" value="LsmAD_domain"/>
</dbReference>
<feature type="compositionally biased region" description="Low complexity" evidence="1">
    <location>
        <begin position="308"/>
        <end position="336"/>
    </location>
</feature>
<feature type="compositionally biased region" description="Low complexity" evidence="1">
    <location>
        <begin position="190"/>
        <end position="211"/>
    </location>
</feature>
<dbReference type="RefSeq" id="XP_034011859.1">
    <property type="nucleotide sequence ID" value="XM_034156387.1"/>
</dbReference>
<reference evidence="3 4" key="1">
    <citation type="submission" date="2019-07" db="EMBL/GenBank/DDBJ databases">
        <title>Genome assembly of two rare yeast pathogens: Diutina rugosa and Trichomonascus ciferrii.</title>
        <authorList>
            <person name="Mixao V."/>
            <person name="Saus E."/>
            <person name="Hansen A."/>
            <person name="Lass-Flor C."/>
            <person name="Gabaldon T."/>
        </authorList>
    </citation>
    <scope>NUCLEOTIDE SEQUENCE [LARGE SCALE GENOMIC DNA]</scope>
    <source>
        <strain evidence="3 4">CBS 613</strain>
    </source>
</reference>
<dbReference type="GO" id="GO:0010494">
    <property type="term" value="C:cytoplasmic stress granule"/>
    <property type="evidence" value="ECO:0007669"/>
    <property type="project" value="TreeGrafter"/>
</dbReference>
<dbReference type="EMBL" id="SWFT01000105">
    <property type="protein sequence ID" value="KAA8901236.1"/>
    <property type="molecule type" value="Genomic_DNA"/>
</dbReference>
<comment type="caution">
    <text evidence="3">The sequence shown here is derived from an EMBL/GenBank/DDBJ whole genome shotgun (WGS) entry which is preliminary data.</text>
</comment>
<evidence type="ECO:0000259" key="2">
    <source>
        <dbReference type="SMART" id="SM01272"/>
    </source>
</evidence>
<dbReference type="OMA" id="YFTAPTW"/>
<dbReference type="OrthoDB" id="2275718at2759"/>
<evidence type="ECO:0000313" key="4">
    <source>
        <dbReference type="Proteomes" id="UP000449547"/>
    </source>
</evidence>
<accession>A0A642UNE8</accession>
<dbReference type="PANTHER" id="PTHR12854">
    <property type="entry name" value="ATAXIN 2-RELATED"/>
    <property type="match status" value="1"/>
</dbReference>
<proteinExistence type="predicted"/>
<feature type="region of interest" description="Disordered" evidence="1">
    <location>
        <begin position="509"/>
        <end position="545"/>
    </location>
</feature>
<protein>
    <recommendedName>
        <fullName evidence="2">LsmAD domain-containing protein</fullName>
    </recommendedName>
</protein>
<gene>
    <name evidence="3" type="ORF">DIURU_003606</name>
</gene>
<feature type="compositionally biased region" description="Polar residues" evidence="1">
    <location>
        <begin position="146"/>
        <end position="157"/>
    </location>
</feature>
<feature type="compositionally biased region" description="Basic and acidic residues" evidence="1">
    <location>
        <begin position="125"/>
        <end position="135"/>
    </location>
</feature>
<dbReference type="GeneID" id="54782257"/>
<feature type="region of interest" description="Disordered" evidence="1">
    <location>
        <begin position="112"/>
        <end position="350"/>
    </location>
</feature>
<feature type="compositionally biased region" description="Gly residues" evidence="1">
    <location>
        <begin position="520"/>
        <end position="533"/>
    </location>
</feature>
<name>A0A642UNE8_DIURU</name>
<dbReference type="GO" id="GO:0034063">
    <property type="term" value="P:stress granule assembly"/>
    <property type="evidence" value="ECO:0007669"/>
    <property type="project" value="TreeGrafter"/>
</dbReference>
<sequence>MKGRSPQKAPTKFKTDSDISKGTYRERELERWVPDADAPPPTTMEPSAGAWDQFKVNEEKFGVVSTFDEHLYTTRIDKSAPDYAAKAKRADAIAREIEGSTSGDRHVLEERGIVVDDSGADEEDKYSGVDRRGDELMAALRGGPATGSNPTPSNSTKPGRYATPRQRAAEYHNDPAIVSSSATVKKRDQTPAQKTPTPQASPAPSSAKPHPSQSPPAPKTEEQFRLNAQSEINSLREFSANFKIPHKMPNDLLPILAKDKSKQEEIMKKQKDSPKKTSKAFNPKAAAFTPSFVPKSANSPGAPPASAPAPSKQYHRPQQMQPQQRNQQRQYNQGQHHGSHPNGQGSKRHHQISAAEFFGDASRVPTKQSQQRKIHEFKNSFSLFITARERAEEGAAPIYERTFQTPPTWDQTIDQPYDQIFPPALVGKMPPQAAPGMIPGQPFVPQGLPVPYPGKYPMSPAQHPQAAAAAMAQFHQQQQQYHVAMMYQQQFPPGGAPMPMYGAEPPYMTPQFIPPPQGYSGQGSGQGNGGMYQGGRRYSKNRPNH</sequence>
<feature type="region of interest" description="Disordered" evidence="1">
    <location>
        <begin position="1"/>
        <end position="48"/>
    </location>
</feature>
<feature type="compositionally biased region" description="Basic and acidic residues" evidence="1">
    <location>
        <begin position="257"/>
        <end position="275"/>
    </location>
</feature>